<dbReference type="AlphaFoldDB" id="A0A840BIU0"/>
<keyword evidence="3" id="KW-1185">Reference proteome</keyword>
<organism evidence="2 3">
    <name type="scientific">Niveibacterium umoris</name>
    <dbReference type="NCBI Taxonomy" id="1193620"/>
    <lineage>
        <taxon>Bacteria</taxon>
        <taxon>Pseudomonadati</taxon>
        <taxon>Pseudomonadota</taxon>
        <taxon>Betaproteobacteria</taxon>
        <taxon>Rhodocyclales</taxon>
        <taxon>Rhodocyclaceae</taxon>
        <taxon>Niveibacterium</taxon>
    </lineage>
</organism>
<dbReference type="Proteomes" id="UP000561045">
    <property type="component" value="Unassembled WGS sequence"/>
</dbReference>
<feature type="transmembrane region" description="Helical" evidence="1">
    <location>
        <begin position="50"/>
        <end position="72"/>
    </location>
</feature>
<reference evidence="2 3" key="1">
    <citation type="submission" date="2020-08" db="EMBL/GenBank/DDBJ databases">
        <title>Genomic Encyclopedia of Type Strains, Phase IV (KMG-IV): sequencing the most valuable type-strain genomes for metagenomic binning, comparative biology and taxonomic classification.</title>
        <authorList>
            <person name="Goeker M."/>
        </authorList>
    </citation>
    <scope>NUCLEOTIDE SEQUENCE [LARGE SCALE GENOMIC DNA]</scope>
    <source>
        <strain evidence="2 3">DSM 106739</strain>
    </source>
</reference>
<keyword evidence="1" id="KW-0472">Membrane</keyword>
<protein>
    <submittedName>
        <fullName evidence="2">Putative membrane protein YqjE</fullName>
    </submittedName>
</protein>
<name>A0A840BIU0_9RHOO</name>
<dbReference type="Pfam" id="PF10981">
    <property type="entry name" value="DUF2788"/>
    <property type="match status" value="1"/>
</dbReference>
<evidence type="ECO:0000313" key="3">
    <source>
        <dbReference type="Proteomes" id="UP000561045"/>
    </source>
</evidence>
<comment type="caution">
    <text evidence="2">The sequence shown here is derived from an EMBL/GenBank/DDBJ whole genome shotgun (WGS) entry which is preliminary data.</text>
</comment>
<dbReference type="RefSeq" id="WP_183630805.1">
    <property type="nucleotide sequence ID" value="NZ_BAABLE010000011.1"/>
</dbReference>
<keyword evidence="1" id="KW-0812">Transmembrane</keyword>
<dbReference type="EMBL" id="JACIET010000001">
    <property type="protein sequence ID" value="MBB4010836.1"/>
    <property type="molecule type" value="Genomic_DNA"/>
</dbReference>
<evidence type="ECO:0000313" key="2">
    <source>
        <dbReference type="EMBL" id="MBB4010836.1"/>
    </source>
</evidence>
<evidence type="ECO:0000256" key="1">
    <source>
        <dbReference type="SAM" id="Phobius"/>
    </source>
</evidence>
<feature type="transmembrane region" description="Helical" evidence="1">
    <location>
        <begin position="20"/>
        <end position="38"/>
    </location>
</feature>
<accession>A0A840BIU0</accession>
<gene>
    <name evidence="2" type="ORF">GGR36_000144</name>
</gene>
<dbReference type="InterPro" id="IPR021249">
    <property type="entry name" value="DUF2788"/>
</dbReference>
<proteinExistence type="predicted"/>
<sequence>MESVTLFGLTVAQFEDLSLKFFLTALIAYMFFIIWNLAKESRAGKTGTAVLFFALGTGMFGFMAKSVIAKVLGIE</sequence>
<keyword evidence="1" id="KW-1133">Transmembrane helix</keyword>